<evidence type="ECO:0000313" key="1">
    <source>
        <dbReference type="EMBL" id="CAA7022566.1"/>
    </source>
</evidence>
<evidence type="ECO:0000313" key="2">
    <source>
        <dbReference type="Proteomes" id="UP000467841"/>
    </source>
</evidence>
<comment type="caution">
    <text evidence="1">The sequence shown here is derived from an EMBL/GenBank/DDBJ whole genome shotgun (WGS) entry which is preliminary data.</text>
</comment>
<name>A0A6D2HZJ2_9BRAS</name>
<dbReference type="Proteomes" id="UP000467841">
    <property type="component" value="Unassembled WGS sequence"/>
</dbReference>
<proteinExistence type="predicted"/>
<protein>
    <submittedName>
        <fullName evidence="1">Uncharacterized protein</fullName>
    </submittedName>
</protein>
<keyword evidence="2" id="KW-1185">Reference proteome</keyword>
<gene>
    <name evidence="1" type="ORF">MERR_LOCUS9801</name>
</gene>
<sequence>MWNGDVSEFRINGGIEKVTDHIRLKCIGSSGSRTGLELGNMGKLDDEAEIQNLSKGEERRKCVVFDMNR</sequence>
<accession>A0A6D2HZJ2</accession>
<reference evidence="1" key="1">
    <citation type="submission" date="2020-01" db="EMBL/GenBank/DDBJ databases">
        <authorList>
            <person name="Mishra B."/>
        </authorList>
    </citation>
    <scope>NUCLEOTIDE SEQUENCE [LARGE SCALE GENOMIC DNA]</scope>
</reference>
<organism evidence="1 2">
    <name type="scientific">Microthlaspi erraticum</name>
    <dbReference type="NCBI Taxonomy" id="1685480"/>
    <lineage>
        <taxon>Eukaryota</taxon>
        <taxon>Viridiplantae</taxon>
        <taxon>Streptophyta</taxon>
        <taxon>Embryophyta</taxon>
        <taxon>Tracheophyta</taxon>
        <taxon>Spermatophyta</taxon>
        <taxon>Magnoliopsida</taxon>
        <taxon>eudicotyledons</taxon>
        <taxon>Gunneridae</taxon>
        <taxon>Pentapetalae</taxon>
        <taxon>rosids</taxon>
        <taxon>malvids</taxon>
        <taxon>Brassicales</taxon>
        <taxon>Brassicaceae</taxon>
        <taxon>Coluteocarpeae</taxon>
        <taxon>Microthlaspi</taxon>
    </lineage>
</organism>
<dbReference type="AlphaFoldDB" id="A0A6D2HZJ2"/>
<dbReference type="EMBL" id="CACVBM020000710">
    <property type="protein sequence ID" value="CAA7022566.1"/>
    <property type="molecule type" value="Genomic_DNA"/>
</dbReference>